<organism evidence="2 3">
    <name type="scientific">Algoriphagus aestuariicola</name>
    <dbReference type="NCBI Taxonomy" id="1852016"/>
    <lineage>
        <taxon>Bacteria</taxon>
        <taxon>Pseudomonadati</taxon>
        <taxon>Bacteroidota</taxon>
        <taxon>Cytophagia</taxon>
        <taxon>Cytophagales</taxon>
        <taxon>Cyclobacteriaceae</taxon>
        <taxon>Algoriphagus</taxon>
    </lineage>
</organism>
<keyword evidence="1" id="KW-1133">Transmembrane helix</keyword>
<gene>
    <name evidence="2" type="ORF">J0A67_03810</name>
</gene>
<dbReference type="RefSeq" id="WP_206567938.1">
    <property type="nucleotide sequence ID" value="NZ_JAFKCW010000001.1"/>
</dbReference>
<evidence type="ECO:0000256" key="1">
    <source>
        <dbReference type="SAM" id="Phobius"/>
    </source>
</evidence>
<dbReference type="EMBL" id="JAFKCW010000001">
    <property type="protein sequence ID" value="MBN7799970.1"/>
    <property type="molecule type" value="Genomic_DNA"/>
</dbReference>
<comment type="caution">
    <text evidence="2">The sequence shown here is derived from an EMBL/GenBank/DDBJ whole genome shotgun (WGS) entry which is preliminary data.</text>
</comment>
<evidence type="ECO:0000313" key="3">
    <source>
        <dbReference type="Proteomes" id="UP000664698"/>
    </source>
</evidence>
<name>A0ABS3BLP1_9BACT</name>
<proteinExistence type="predicted"/>
<accession>A0ABS3BLP1</accession>
<reference evidence="2 3" key="1">
    <citation type="submission" date="2021-03" db="EMBL/GenBank/DDBJ databases">
        <title>novel species isolated from a fishpond in China.</title>
        <authorList>
            <person name="Lu H."/>
            <person name="Cai Z."/>
        </authorList>
    </citation>
    <scope>NUCLEOTIDE SEQUENCE [LARGE SCALE GENOMIC DNA]</scope>
    <source>
        <strain evidence="2 3">JCM 31546</strain>
    </source>
</reference>
<sequence length="80" mass="8685">MNTSKQTMTYWLAGLASGVVAGYFLYQNREKLGPQKEKLVKLLGELQKASEDIGKKLKAVGMEGLEKGKALAKNAGENVN</sequence>
<keyword evidence="1" id="KW-0812">Transmembrane</keyword>
<protein>
    <recommendedName>
        <fullName evidence="4">YtxH domain-containing protein</fullName>
    </recommendedName>
</protein>
<evidence type="ECO:0008006" key="4">
    <source>
        <dbReference type="Google" id="ProtNLM"/>
    </source>
</evidence>
<keyword evidence="1" id="KW-0472">Membrane</keyword>
<keyword evidence="3" id="KW-1185">Reference proteome</keyword>
<dbReference type="Proteomes" id="UP000664698">
    <property type="component" value="Unassembled WGS sequence"/>
</dbReference>
<feature type="transmembrane region" description="Helical" evidence="1">
    <location>
        <begin position="6"/>
        <end position="26"/>
    </location>
</feature>
<evidence type="ECO:0000313" key="2">
    <source>
        <dbReference type="EMBL" id="MBN7799970.1"/>
    </source>
</evidence>